<dbReference type="Gene3D" id="1.20.1300.10">
    <property type="entry name" value="Fumarate reductase/succinate dehydrogenase, transmembrane subunit"/>
    <property type="match status" value="1"/>
</dbReference>
<feature type="transmembrane region" description="Helical" evidence="5">
    <location>
        <begin position="119"/>
        <end position="138"/>
    </location>
</feature>
<protein>
    <submittedName>
        <fullName evidence="6">Fumarate reductase subunit C</fullName>
    </submittedName>
</protein>
<evidence type="ECO:0000256" key="2">
    <source>
        <dbReference type="ARBA" id="ARBA00022692"/>
    </source>
</evidence>
<evidence type="ECO:0000313" key="6">
    <source>
        <dbReference type="EMBL" id="RRJ83077.1"/>
    </source>
</evidence>
<evidence type="ECO:0000256" key="5">
    <source>
        <dbReference type="SAM" id="Phobius"/>
    </source>
</evidence>
<sequence length="139" mass="15823">MISEHNTNAVNRRPYVRKQSAGWWLDKQYYFLYMLREGTSLVLAVYAIMLATGVMRLIQGPLAWQGWVETVTSSLAIPLHLLMLVALFYHTLTWFRLAPRIVVIRVGGKALDPVLVERGHWVACVVTTLLLMLLWGGAQ</sequence>
<name>A0A3P3VL74_9GAMM</name>
<evidence type="ECO:0000313" key="7">
    <source>
        <dbReference type="Proteomes" id="UP000280792"/>
    </source>
</evidence>
<keyword evidence="4 5" id="KW-0472">Membrane</keyword>
<dbReference type="EMBL" id="QWEZ01000002">
    <property type="protein sequence ID" value="RRJ83077.1"/>
    <property type="molecule type" value="Genomic_DNA"/>
</dbReference>
<dbReference type="SUPFAM" id="SSF81343">
    <property type="entry name" value="Fumarate reductase respiratory complex transmembrane subunits"/>
    <property type="match status" value="1"/>
</dbReference>
<keyword evidence="1" id="KW-1003">Cell membrane</keyword>
<organism evidence="6 7">
    <name type="scientific">Aestuariirhabdus litorea</name>
    <dbReference type="NCBI Taxonomy" id="2528527"/>
    <lineage>
        <taxon>Bacteria</taxon>
        <taxon>Pseudomonadati</taxon>
        <taxon>Pseudomonadota</taxon>
        <taxon>Gammaproteobacteria</taxon>
        <taxon>Oceanospirillales</taxon>
        <taxon>Aestuariirhabdaceae</taxon>
        <taxon>Aestuariirhabdus</taxon>
    </lineage>
</organism>
<feature type="transmembrane region" description="Helical" evidence="5">
    <location>
        <begin position="79"/>
        <end position="98"/>
    </location>
</feature>
<accession>A0A3P3VL74</accession>
<dbReference type="AlphaFoldDB" id="A0A3P3VL74"/>
<dbReference type="GO" id="GO:0016020">
    <property type="term" value="C:membrane"/>
    <property type="evidence" value="ECO:0007669"/>
    <property type="project" value="InterPro"/>
</dbReference>
<reference evidence="6 7" key="1">
    <citation type="submission" date="2018-08" db="EMBL/GenBank/DDBJ databases">
        <authorList>
            <person name="Khan S.A."/>
        </authorList>
    </citation>
    <scope>NUCLEOTIDE SEQUENCE [LARGE SCALE GENOMIC DNA]</scope>
    <source>
        <strain evidence="6 7">GTF-13</strain>
    </source>
</reference>
<evidence type="ECO:0000256" key="1">
    <source>
        <dbReference type="ARBA" id="ARBA00022475"/>
    </source>
</evidence>
<dbReference type="Pfam" id="PF02300">
    <property type="entry name" value="Fumarate_red_C"/>
    <property type="match status" value="1"/>
</dbReference>
<keyword evidence="7" id="KW-1185">Reference proteome</keyword>
<dbReference type="RefSeq" id="WP_125017415.1">
    <property type="nucleotide sequence ID" value="NZ_QWEZ01000002.1"/>
</dbReference>
<proteinExistence type="predicted"/>
<evidence type="ECO:0000256" key="4">
    <source>
        <dbReference type="ARBA" id="ARBA00023136"/>
    </source>
</evidence>
<dbReference type="InterPro" id="IPR034804">
    <property type="entry name" value="SQR/QFR_C/D"/>
</dbReference>
<gene>
    <name evidence="6" type="ORF">D0544_14650</name>
</gene>
<keyword evidence="3 5" id="KW-1133">Transmembrane helix</keyword>
<evidence type="ECO:0000256" key="3">
    <source>
        <dbReference type="ARBA" id="ARBA00022989"/>
    </source>
</evidence>
<feature type="transmembrane region" description="Helical" evidence="5">
    <location>
        <begin position="41"/>
        <end position="59"/>
    </location>
</feature>
<comment type="caution">
    <text evidence="6">The sequence shown here is derived from an EMBL/GenBank/DDBJ whole genome shotgun (WGS) entry which is preliminary data.</text>
</comment>
<dbReference type="InterPro" id="IPR003510">
    <property type="entry name" value="Fumarate_red_C"/>
</dbReference>
<reference evidence="6 7" key="2">
    <citation type="submission" date="2018-12" db="EMBL/GenBank/DDBJ databases">
        <title>Simiduia agarivorans gen. nov., sp. nov., a marine, agarolytic bacterium isolated from shallow coastal water from Keelung, Taiwan.</title>
        <authorList>
            <person name="Shieh W.Y."/>
        </authorList>
    </citation>
    <scope>NUCLEOTIDE SEQUENCE [LARGE SCALE GENOMIC DNA]</scope>
    <source>
        <strain evidence="6 7">GTF-13</strain>
    </source>
</reference>
<dbReference type="Proteomes" id="UP000280792">
    <property type="component" value="Unassembled WGS sequence"/>
</dbReference>
<keyword evidence="2 5" id="KW-0812">Transmembrane</keyword>